<feature type="transmembrane region" description="Helical" evidence="16">
    <location>
        <begin position="116"/>
        <end position="136"/>
    </location>
</feature>
<comment type="subunit">
    <text evidence="3 16">Monomer.</text>
</comment>
<keyword evidence="11 14" id="KW-0472">Membrane</keyword>
<dbReference type="EMBL" id="CAMPGE010016744">
    <property type="protein sequence ID" value="CAI2375280.1"/>
    <property type="molecule type" value="Genomic_DNA"/>
</dbReference>
<evidence type="ECO:0000256" key="2">
    <source>
        <dbReference type="ARBA" id="ARBA00006375"/>
    </source>
</evidence>
<name>A0AAD1XMJ0_EUPCR</name>
<evidence type="ECO:0000256" key="16">
    <source>
        <dbReference type="RuleBase" id="RU368008"/>
    </source>
</evidence>
<organism evidence="17 18">
    <name type="scientific">Euplotes crassus</name>
    <dbReference type="NCBI Taxonomy" id="5936"/>
    <lineage>
        <taxon>Eukaryota</taxon>
        <taxon>Sar</taxon>
        <taxon>Alveolata</taxon>
        <taxon>Ciliophora</taxon>
        <taxon>Intramacronucleata</taxon>
        <taxon>Spirotrichea</taxon>
        <taxon>Hypotrichia</taxon>
        <taxon>Euplotida</taxon>
        <taxon>Euplotidae</taxon>
        <taxon>Moneuplotes</taxon>
    </lineage>
</organism>
<comment type="function">
    <text evidence="13">ADP:ATP antiporter that mediates import of ADP into the mitochondrial matrix for ATP synthesis, and export of ATP out to fuel the cell. Cycles between the cytoplasmic-open state (c-state) and the matrix-open state (m-state): operates by the alternating access mechanism with a single substrate-binding site intermittently exposed to either the cytosolic (c-state) or matrix (m-state) side of the inner mitochondrial membrane.</text>
</comment>
<evidence type="ECO:0000256" key="6">
    <source>
        <dbReference type="ARBA" id="ARBA00022692"/>
    </source>
</evidence>
<evidence type="ECO:0000256" key="12">
    <source>
        <dbReference type="ARBA" id="ARBA00024143"/>
    </source>
</evidence>
<feature type="transmembrane region" description="Helical" evidence="16">
    <location>
        <begin position="176"/>
        <end position="195"/>
    </location>
</feature>
<dbReference type="PRINTS" id="PR00927">
    <property type="entry name" value="ADPTRNSLCASE"/>
</dbReference>
<evidence type="ECO:0000256" key="8">
    <source>
        <dbReference type="ARBA" id="ARBA00022792"/>
    </source>
</evidence>
<evidence type="ECO:0000256" key="3">
    <source>
        <dbReference type="ARBA" id="ARBA00011245"/>
    </source>
</evidence>
<dbReference type="InterPro" id="IPR023395">
    <property type="entry name" value="MCP_dom_sf"/>
</dbReference>
<dbReference type="PANTHER" id="PTHR45635">
    <property type="entry name" value="ADP,ATP CARRIER PROTEIN 1-RELATED-RELATED"/>
    <property type="match status" value="1"/>
</dbReference>
<feature type="repeat" description="Solcar" evidence="14">
    <location>
        <begin position="115"/>
        <end position="205"/>
    </location>
</feature>
<dbReference type="GO" id="GO:0005743">
    <property type="term" value="C:mitochondrial inner membrane"/>
    <property type="evidence" value="ECO:0007669"/>
    <property type="project" value="UniProtKB-SubCell"/>
</dbReference>
<comment type="similarity">
    <text evidence="2 15">Belongs to the mitochondrial carrier (TC 2.A.29) family.</text>
</comment>
<dbReference type="GO" id="GO:1990544">
    <property type="term" value="P:mitochondrial ATP transmembrane transport"/>
    <property type="evidence" value="ECO:0007669"/>
    <property type="project" value="InterPro"/>
</dbReference>
<dbReference type="PROSITE" id="PS50920">
    <property type="entry name" value="SOLCAR"/>
    <property type="match status" value="3"/>
</dbReference>
<comment type="caution">
    <text evidence="16">Lacks conserved residue(s) required for the propagation of feature annotation.</text>
</comment>
<evidence type="ECO:0000256" key="4">
    <source>
        <dbReference type="ARBA" id="ARBA00022448"/>
    </source>
</evidence>
<feature type="repeat" description="Solcar" evidence="14">
    <location>
        <begin position="12"/>
        <end position="104"/>
    </location>
</feature>
<evidence type="ECO:0000256" key="7">
    <source>
        <dbReference type="ARBA" id="ARBA00022737"/>
    </source>
</evidence>
<evidence type="ECO:0000256" key="15">
    <source>
        <dbReference type="RuleBase" id="RU000488"/>
    </source>
</evidence>
<dbReference type="SUPFAM" id="SSF103506">
    <property type="entry name" value="Mitochondrial carrier"/>
    <property type="match status" value="1"/>
</dbReference>
<keyword evidence="10" id="KW-0496">Mitochondrion</keyword>
<keyword evidence="18" id="KW-1185">Reference proteome</keyword>
<evidence type="ECO:0000256" key="1">
    <source>
        <dbReference type="ARBA" id="ARBA00004448"/>
    </source>
</evidence>
<dbReference type="Proteomes" id="UP001295684">
    <property type="component" value="Unassembled WGS sequence"/>
</dbReference>
<dbReference type="InterPro" id="IPR002067">
    <property type="entry name" value="MCP"/>
</dbReference>
<evidence type="ECO:0000256" key="5">
    <source>
        <dbReference type="ARBA" id="ARBA00022449"/>
    </source>
</evidence>
<dbReference type="AlphaFoldDB" id="A0AAD1XMJ0"/>
<feature type="repeat" description="Solcar" evidence="14">
    <location>
        <begin position="213"/>
        <end position="300"/>
    </location>
</feature>
<evidence type="ECO:0000256" key="9">
    <source>
        <dbReference type="ARBA" id="ARBA00022989"/>
    </source>
</evidence>
<dbReference type="InterPro" id="IPR018108">
    <property type="entry name" value="MCP_transmembrane"/>
</dbReference>
<comment type="caution">
    <text evidence="17">The sequence shown here is derived from an EMBL/GenBank/DDBJ whole genome shotgun (WGS) entry which is preliminary data.</text>
</comment>
<keyword evidence="6 14" id="KW-0812">Transmembrane</keyword>
<accession>A0AAD1XMJ0</accession>
<protein>
    <recommendedName>
        <fullName evidence="16">ADP/ATP translocase</fullName>
    </recommendedName>
    <alternativeName>
        <fullName evidence="16">ADP,ATP carrier protein</fullName>
    </alternativeName>
</protein>
<keyword evidence="9 16" id="KW-1133">Transmembrane helix</keyword>
<proteinExistence type="inferred from homology"/>
<keyword evidence="8" id="KW-0999">Mitochondrion inner membrane</keyword>
<dbReference type="PRINTS" id="PR00926">
    <property type="entry name" value="MITOCARRIER"/>
</dbReference>
<comment type="catalytic activity">
    <reaction evidence="12">
        <text>ADP(in) + ATP(out) = ADP(out) + ATP(in)</text>
        <dbReference type="Rhea" id="RHEA:34999"/>
        <dbReference type="ChEBI" id="CHEBI:30616"/>
        <dbReference type="ChEBI" id="CHEBI:456216"/>
    </reaction>
    <physiologicalReaction direction="left-to-right" evidence="12">
        <dbReference type="Rhea" id="RHEA:35000"/>
    </physiologicalReaction>
</comment>
<keyword evidence="4 15" id="KW-0813">Transport</keyword>
<evidence type="ECO:0000313" key="18">
    <source>
        <dbReference type="Proteomes" id="UP001295684"/>
    </source>
</evidence>
<feature type="transmembrane region" description="Helical" evidence="16">
    <location>
        <begin position="75"/>
        <end position="96"/>
    </location>
</feature>
<dbReference type="Gene3D" id="1.50.40.10">
    <property type="entry name" value="Mitochondrial carrier domain"/>
    <property type="match status" value="1"/>
</dbReference>
<comment type="subcellular location">
    <subcellularLocation>
        <location evidence="16">Membrane</location>
        <topology evidence="16">Multi-pass membrane protein</topology>
    </subcellularLocation>
    <subcellularLocation>
        <location evidence="1">Mitochondrion inner membrane</location>
        <topology evidence="1">Multi-pass membrane protein</topology>
    </subcellularLocation>
</comment>
<feature type="transmembrane region" description="Helical" evidence="16">
    <location>
        <begin position="215"/>
        <end position="236"/>
    </location>
</feature>
<reference evidence="17" key="1">
    <citation type="submission" date="2023-07" db="EMBL/GenBank/DDBJ databases">
        <authorList>
            <consortium name="AG Swart"/>
            <person name="Singh M."/>
            <person name="Singh A."/>
            <person name="Seah K."/>
            <person name="Emmerich C."/>
        </authorList>
    </citation>
    <scope>NUCLEOTIDE SEQUENCE</scope>
    <source>
        <strain evidence="17">DP1</strain>
    </source>
</reference>
<dbReference type="GO" id="GO:0140021">
    <property type="term" value="P:mitochondrial ADP transmembrane transport"/>
    <property type="evidence" value="ECO:0007669"/>
    <property type="project" value="InterPro"/>
</dbReference>
<gene>
    <name evidence="17" type="ORF">ECRASSUSDP1_LOCUS16642</name>
</gene>
<sequence length="302" mass="34986">MSVAPLPRKKEYTFLKSYLSGGLSGIFYKTATAPIERVVLLLQNQDSSMQITKENRYRNVRDCLRRVVKEQGFFSLWRGYFVTIFRYFNYQSFIFAMNNQYQKLNKFDKGEDPVKFATANILAGSAAGMTSCLVFYPLDFSRTRLAVDIGRNQQERQFKNIFDVGSKIMRSDGITGFYRGLSITLLLTVLYRGSYFGLYNTGKVYLFKDQPKQDFFFLWCFGTFTTCFSNFIFYPLDTVRKRLQMQSGRENIQYTSPADCFRKIYIKEGIRGFFKGVVPNVVRGFGGALLLVLNDKIKNVLQ</sequence>
<keyword evidence="7" id="KW-0677">Repeat</keyword>
<dbReference type="InterPro" id="IPR002113">
    <property type="entry name" value="ADT_euk_type"/>
</dbReference>
<evidence type="ECO:0000256" key="11">
    <source>
        <dbReference type="ARBA" id="ARBA00023136"/>
    </source>
</evidence>
<evidence type="ECO:0000256" key="13">
    <source>
        <dbReference type="ARBA" id="ARBA00045250"/>
    </source>
</evidence>
<evidence type="ECO:0000256" key="10">
    <source>
        <dbReference type="ARBA" id="ARBA00023128"/>
    </source>
</evidence>
<keyword evidence="5" id="KW-0050">Antiport</keyword>
<comment type="function">
    <text evidence="16">Catalyzes the exchange of ADP and ATP across the membrane.</text>
</comment>
<evidence type="ECO:0000256" key="14">
    <source>
        <dbReference type="PROSITE-ProRule" id="PRU00282"/>
    </source>
</evidence>
<dbReference type="PANTHER" id="PTHR45635:SF14">
    <property type="entry name" value="ADP_ATP TRANSLOCASE"/>
    <property type="match status" value="1"/>
</dbReference>
<dbReference type="GO" id="GO:0005471">
    <property type="term" value="F:ATP:ADP antiporter activity"/>
    <property type="evidence" value="ECO:0007669"/>
    <property type="project" value="UniProtKB-UniRule"/>
</dbReference>
<evidence type="ECO:0000313" key="17">
    <source>
        <dbReference type="EMBL" id="CAI2375280.1"/>
    </source>
</evidence>
<dbReference type="Pfam" id="PF00153">
    <property type="entry name" value="Mito_carr"/>
    <property type="match status" value="3"/>
</dbReference>